<accession>A0ABU5AEQ1</accession>
<evidence type="ECO:0000313" key="1">
    <source>
        <dbReference type="EMBL" id="MDX8535754.1"/>
    </source>
</evidence>
<organism evidence="1 2">
    <name type="scientific">Mesorhizobium vachelliae</name>
    <dbReference type="NCBI Taxonomy" id="3072309"/>
    <lineage>
        <taxon>Bacteria</taxon>
        <taxon>Pseudomonadati</taxon>
        <taxon>Pseudomonadota</taxon>
        <taxon>Alphaproteobacteria</taxon>
        <taxon>Hyphomicrobiales</taxon>
        <taxon>Phyllobacteriaceae</taxon>
        <taxon>Mesorhizobium</taxon>
    </lineage>
</organism>
<protein>
    <recommendedName>
        <fullName evidence="3">IS110 family transposase</fullName>
    </recommendedName>
</protein>
<comment type="caution">
    <text evidence="1">The sequence shown here is derived from an EMBL/GenBank/DDBJ whole genome shotgun (WGS) entry which is preliminary data.</text>
</comment>
<name>A0ABU5AEQ1_9HYPH</name>
<dbReference type="EMBL" id="JAVIIQ010000027">
    <property type="protein sequence ID" value="MDX8535754.1"/>
    <property type="molecule type" value="Genomic_DNA"/>
</dbReference>
<proteinExistence type="predicted"/>
<gene>
    <name evidence="1" type="ORF">RFM42_32635</name>
</gene>
<reference evidence="1 2" key="1">
    <citation type="submission" date="2023-08" db="EMBL/GenBank/DDBJ databases">
        <title>Implementing the SeqCode for naming new Mesorhizobium species isolated from Vachellia karroo root nodules.</title>
        <authorList>
            <person name="Van Lill M."/>
        </authorList>
    </citation>
    <scope>NUCLEOTIDE SEQUENCE [LARGE SCALE GENOMIC DNA]</scope>
    <source>
        <strain evidence="1 2">VK25D</strain>
    </source>
</reference>
<dbReference type="Proteomes" id="UP001285154">
    <property type="component" value="Unassembled WGS sequence"/>
</dbReference>
<dbReference type="RefSeq" id="WP_320253325.1">
    <property type="nucleotide sequence ID" value="NZ_JAVIIR010000029.1"/>
</dbReference>
<evidence type="ECO:0008006" key="3">
    <source>
        <dbReference type="Google" id="ProtNLM"/>
    </source>
</evidence>
<evidence type="ECO:0000313" key="2">
    <source>
        <dbReference type="Proteomes" id="UP001285154"/>
    </source>
</evidence>
<keyword evidence="2" id="KW-1185">Reference proteome</keyword>
<sequence length="79" mass="9002">MPGIGFITATALAATVIDAKVFHSDHTKPNGRRYERSVSDCCRKLNKEHKNFTNAVFQSNLQCAKIELRYGEANEIRYR</sequence>